<comment type="caution">
    <text evidence="1">The sequence shown here is derived from an EMBL/GenBank/DDBJ whole genome shotgun (WGS) entry which is preliminary data.</text>
</comment>
<dbReference type="AlphaFoldDB" id="A0A1L8R964"/>
<dbReference type="EMBL" id="JXKG01000002">
    <property type="protein sequence ID" value="OJG16311.1"/>
    <property type="molecule type" value="Genomic_DNA"/>
</dbReference>
<dbReference type="Proteomes" id="UP000182835">
    <property type="component" value="Unassembled WGS sequence"/>
</dbReference>
<gene>
    <name evidence="1" type="ORF">RU96_GL001053</name>
</gene>
<proteinExistence type="predicted"/>
<evidence type="ECO:0008006" key="3">
    <source>
        <dbReference type="Google" id="ProtNLM"/>
    </source>
</evidence>
<reference evidence="1 2" key="1">
    <citation type="submission" date="2014-12" db="EMBL/GenBank/DDBJ databases">
        <title>Draft genome sequences of 29 type strains of Enterococci.</title>
        <authorList>
            <person name="Zhong Z."/>
            <person name="Sun Z."/>
            <person name="Liu W."/>
            <person name="Zhang W."/>
            <person name="Zhang H."/>
        </authorList>
    </citation>
    <scope>NUCLEOTIDE SEQUENCE [LARGE SCALE GENOMIC DNA]</scope>
    <source>
        <strain evidence="1 2">DSM 21207</strain>
    </source>
</reference>
<dbReference type="STRING" id="317010.RU96_GL001053"/>
<protein>
    <recommendedName>
        <fullName evidence="3">Bacterial transcriptional activator domain-containing protein</fullName>
    </recommendedName>
</protein>
<sequence length="157" mass="18876">MNNGLGGENMPIEKSQQKQQPVIIVKDDNGQILRKVSVKEWLENHPFNADKEDFELKLYREALNYFYLKQYDQAEDLLIYLCEATHYQRYEYIERVATLYRTQNRLDKERCILLLAKRMQEKNQAPKELLQRITRRLDKVDEQLNHYQKANNLLALN</sequence>
<organism evidence="1 2">
    <name type="scientific">Enterococcus canintestini</name>
    <dbReference type="NCBI Taxonomy" id="317010"/>
    <lineage>
        <taxon>Bacteria</taxon>
        <taxon>Bacillati</taxon>
        <taxon>Bacillota</taxon>
        <taxon>Bacilli</taxon>
        <taxon>Lactobacillales</taxon>
        <taxon>Enterococcaceae</taxon>
        <taxon>Enterococcus</taxon>
    </lineage>
</organism>
<evidence type="ECO:0000313" key="2">
    <source>
        <dbReference type="Proteomes" id="UP000182835"/>
    </source>
</evidence>
<accession>A0A1L8R964</accession>
<evidence type="ECO:0000313" key="1">
    <source>
        <dbReference type="EMBL" id="OJG16311.1"/>
    </source>
</evidence>
<name>A0A1L8R964_9ENTE</name>